<comment type="function">
    <text evidence="9">Has a role in transport between endoplasmic reticulum and Golgi.</text>
</comment>
<keyword evidence="10" id="KW-1185">Reference proteome</keyword>
<evidence type="ECO:0000256" key="7">
    <source>
        <dbReference type="ARBA" id="ARBA00023034"/>
    </source>
</evidence>
<evidence type="ECO:0000256" key="9">
    <source>
        <dbReference type="RuleBase" id="RU368073"/>
    </source>
</evidence>
<dbReference type="GO" id="GO:0006888">
    <property type="term" value="P:endoplasmic reticulum to Golgi vesicle-mediated transport"/>
    <property type="evidence" value="ECO:0007669"/>
    <property type="project" value="UniProtKB-UniRule"/>
</dbReference>
<dbReference type="GO" id="GO:0005793">
    <property type="term" value="C:endoplasmic reticulum-Golgi intermediate compartment"/>
    <property type="evidence" value="ECO:0007669"/>
    <property type="project" value="UniProtKB-UniRule"/>
</dbReference>
<feature type="transmembrane region" description="Helical" evidence="9">
    <location>
        <begin position="62"/>
        <end position="79"/>
    </location>
</feature>
<keyword evidence="4 9" id="KW-0256">Endoplasmic reticulum</keyword>
<evidence type="ECO:0000256" key="3">
    <source>
        <dbReference type="ARBA" id="ARBA00022692"/>
    </source>
</evidence>
<dbReference type="InterPro" id="IPR005578">
    <property type="entry name" value="Yif1_fam"/>
</dbReference>
<evidence type="ECO:0000313" key="10">
    <source>
        <dbReference type="Proteomes" id="UP000887574"/>
    </source>
</evidence>
<keyword evidence="6 9" id="KW-1133">Transmembrane helix</keyword>
<evidence type="ECO:0000256" key="5">
    <source>
        <dbReference type="ARBA" id="ARBA00022927"/>
    </source>
</evidence>
<dbReference type="Proteomes" id="UP000887574">
    <property type="component" value="Unplaced"/>
</dbReference>
<sequence length="193" mass="21680">MSFLTYVLVSGFVLGLQKRFSPEKLGMLTTNALFYLFLENGIVFITKYVLNISQSLNIWHALSYSSYKFVGMVFCLLLYLVGGTTVYYCALAYCIFATVFFLLRSLKTIILDMGGYGGADGGRKRKLYLLLSITLLQTLIMWLLTRSVTSYMPDNYDFAKMAMSGIGLAKTNSQGMPMQPNGEVDYEALLKMP</sequence>
<keyword evidence="7 9" id="KW-0333">Golgi apparatus</keyword>
<keyword evidence="5 9" id="KW-0653">Protein transport</keyword>
<evidence type="ECO:0000313" key="11">
    <source>
        <dbReference type="WBParaSite" id="jg16562"/>
    </source>
</evidence>
<dbReference type="Pfam" id="PF03878">
    <property type="entry name" value="YIF1"/>
    <property type="match status" value="1"/>
</dbReference>
<dbReference type="AlphaFoldDB" id="A0A915D6I1"/>
<feature type="transmembrane region" description="Helical" evidence="9">
    <location>
        <begin position="127"/>
        <end position="145"/>
    </location>
</feature>
<feature type="transmembrane region" description="Helical" evidence="9">
    <location>
        <begin position="32"/>
        <end position="50"/>
    </location>
</feature>
<feature type="transmembrane region" description="Helical" evidence="9">
    <location>
        <begin position="85"/>
        <end position="106"/>
    </location>
</feature>
<comment type="subcellular location">
    <subcellularLocation>
        <location evidence="9">Endoplasmic reticulum membrane</location>
        <topology evidence="9">Multi-pass membrane protein</topology>
    </subcellularLocation>
    <subcellularLocation>
        <location evidence="9">Golgi apparatus membrane</location>
        <topology evidence="9">Multi-pass membrane protein</topology>
    </subcellularLocation>
</comment>
<keyword evidence="8 9" id="KW-0472">Membrane</keyword>
<dbReference type="GO" id="GO:0015031">
    <property type="term" value="P:protein transport"/>
    <property type="evidence" value="ECO:0007669"/>
    <property type="project" value="UniProtKB-KW"/>
</dbReference>
<dbReference type="PANTHER" id="PTHR14083">
    <property type="entry name" value="YIP1 INTERACTING FACTOR HOMOLOG YIF1 PROTEIN"/>
    <property type="match status" value="1"/>
</dbReference>
<reference evidence="11" key="1">
    <citation type="submission" date="2022-11" db="UniProtKB">
        <authorList>
            <consortium name="WormBaseParasite"/>
        </authorList>
    </citation>
    <scope>IDENTIFICATION</scope>
</reference>
<dbReference type="GO" id="GO:0030134">
    <property type="term" value="C:COPII-coated ER to Golgi transport vesicle"/>
    <property type="evidence" value="ECO:0007669"/>
    <property type="project" value="TreeGrafter"/>
</dbReference>
<keyword evidence="3 9" id="KW-0812">Transmembrane</keyword>
<name>A0A915D6I1_9BILA</name>
<evidence type="ECO:0000256" key="4">
    <source>
        <dbReference type="ARBA" id="ARBA00022824"/>
    </source>
</evidence>
<dbReference type="WBParaSite" id="jg16562">
    <property type="protein sequence ID" value="jg16562"/>
    <property type="gene ID" value="jg16562"/>
</dbReference>
<evidence type="ECO:0000256" key="6">
    <source>
        <dbReference type="ARBA" id="ARBA00022989"/>
    </source>
</evidence>
<evidence type="ECO:0000256" key="2">
    <source>
        <dbReference type="ARBA" id="ARBA00022448"/>
    </source>
</evidence>
<keyword evidence="2 9" id="KW-0813">Transport</keyword>
<dbReference type="GO" id="GO:0005789">
    <property type="term" value="C:endoplasmic reticulum membrane"/>
    <property type="evidence" value="ECO:0007669"/>
    <property type="project" value="UniProtKB-SubCell"/>
</dbReference>
<organism evidence="10 11">
    <name type="scientific">Ditylenchus dipsaci</name>
    <dbReference type="NCBI Taxonomy" id="166011"/>
    <lineage>
        <taxon>Eukaryota</taxon>
        <taxon>Metazoa</taxon>
        <taxon>Ecdysozoa</taxon>
        <taxon>Nematoda</taxon>
        <taxon>Chromadorea</taxon>
        <taxon>Rhabditida</taxon>
        <taxon>Tylenchina</taxon>
        <taxon>Tylenchomorpha</taxon>
        <taxon>Sphaerularioidea</taxon>
        <taxon>Anguinidae</taxon>
        <taxon>Anguininae</taxon>
        <taxon>Ditylenchus</taxon>
    </lineage>
</organism>
<evidence type="ECO:0000256" key="1">
    <source>
        <dbReference type="ARBA" id="ARBA00009727"/>
    </source>
</evidence>
<accession>A0A915D6I1</accession>
<dbReference type="GO" id="GO:0000139">
    <property type="term" value="C:Golgi membrane"/>
    <property type="evidence" value="ECO:0007669"/>
    <property type="project" value="UniProtKB-SubCell"/>
</dbReference>
<proteinExistence type="inferred from homology"/>
<dbReference type="PANTHER" id="PTHR14083:SF0">
    <property type="entry name" value="YIP1D-INTERACTING FACTOR 1, ISOFORM C"/>
    <property type="match status" value="1"/>
</dbReference>
<evidence type="ECO:0000256" key="8">
    <source>
        <dbReference type="ARBA" id="ARBA00023136"/>
    </source>
</evidence>
<protein>
    <recommendedName>
        <fullName evidence="9">Protein YIF1</fullName>
    </recommendedName>
</protein>
<comment type="similarity">
    <text evidence="1 9">Belongs to the YIF1 family.</text>
</comment>